<feature type="region of interest" description="Disordered" evidence="1">
    <location>
        <begin position="1"/>
        <end position="20"/>
    </location>
</feature>
<dbReference type="AlphaFoldDB" id="A0A0G2FF80"/>
<proteinExistence type="predicted"/>
<feature type="compositionally biased region" description="Acidic residues" evidence="1">
    <location>
        <begin position="197"/>
        <end position="206"/>
    </location>
</feature>
<evidence type="ECO:0000256" key="1">
    <source>
        <dbReference type="SAM" id="MobiDB-lite"/>
    </source>
</evidence>
<feature type="region of interest" description="Disordered" evidence="1">
    <location>
        <begin position="52"/>
        <end position="72"/>
    </location>
</feature>
<evidence type="ECO:0000313" key="2">
    <source>
        <dbReference type="EMBL" id="KKY32786.1"/>
    </source>
</evidence>
<sequence>MEFSSHSSAPFIADAGSEQDWARQHVAEQLHMTDPKGSGLLPLRRRSAVALKRRASSDVRHRPENGPAGISKRRRVGRPINIINKPLGPADKAKSAGDWEQMLRLSVNNLQGLYAKMGNTPAPATGRLLGDRFPQRLADSDRGLVASRAMHHAAGCCSEGGLDEDDAYSSTSDEDMASSADSDSSSDDQPATPDTAQMEEDSDVDVELGTMDTQTEAAS</sequence>
<dbReference type="EMBL" id="LCUC01000283">
    <property type="protein sequence ID" value="KKY32786.1"/>
    <property type="molecule type" value="Genomic_DNA"/>
</dbReference>
<evidence type="ECO:0000313" key="3">
    <source>
        <dbReference type="Proteomes" id="UP000034680"/>
    </source>
</evidence>
<feature type="compositionally biased region" description="Acidic residues" evidence="1">
    <location>
        <begin position="161"/>
        <end position="176"/>
    </location>
</feature>
<keyword evidence="3" id="KW-1185">Reference proteome</keyword>
<protein>
    <submittedName>
        <fullName evidence="2">Uncharacterized protein</fullName>
    </submittedName>
</protein>
<name>A0A0G2FF80_9PEZI</name>
<dbReference type="OrthoDB" id="5200774at2759"/>
<reference evidence="2 3" key="2">
    <citation type="submission" date="2015-05" db="EMBL/GenBank/DDBJ databases">
        <authorList>
            <person name="Morales-Cruz A."/>
            <person name="Amrine K.C."/>
            <person name="Cantu D."/>
        </authorList>
    </citation>
    <scope>NUCLEOTIDE SEQUENCE [LARGE SCALE GENOMIC DNA]</scope>
    <source>
        <strain evidence="2">DA912</strain>
    </source>
</reference>
<gene>
    <name evidence="2" type="ORF">UCDDA912_g07274</name>
</gene>
<feature type="region of interest" description="Disordered" evidence="1">
    <location>
        <begin position="156"/>
        <end position="219"/>
    </location>
</feature>
<reference evidence="2 3" key="1">
    <citation type="submission" date="2015-05" db="EMBL/GenBank/DDBJ databases">
        <title>Distinctive expansion of gene families associated with plant cell wall degradation and secondary metabolism in the genomes of grapevine trunk pathogens.</title>
        <authorList>
            <person name="Lawrence D.P."/>
            <person name="Travadon R."/>
            <person name="Rolshausen P.E."/>
            <person name="Baumgartner K."/>
        </authorList>
    </citation>
    <scope>NUCLEOTIDE SEQUENCE [LARGE SCALE GENOMIC DNA]</scope>
    <source>
        <strain evidence="2">DA912</strain>
    </source>
</reference>
<organism evidence="2 3">
    <name type="scientific">Diaporthe ampelina</name>
    <dbReference type="NCBI Taxonomy" id="1214573"/>
    <lineage>
        <taxon>Eukaryota</taxon>
        <taxon>Fungi</taxon>
        <taxon>Dikarya</taxon>
        <taxon>Ascomycota</taxon>
        <taxon>Pezizomycotina</taxon>
        <taxon>Sordariomycetes</taxon>
        <taxon>Sordariomycetidae</taxon>
        <taxon>Diaporthales</taxon>
        <taxon>Diaporthaceae</taxon>
        <taxon>Diaporthe</taxon>
    </lineage>
</organism>
<comment type="caution">
    <text evidence="2">The sequence shown here is derived from an EMBL/GenBank/DDBJ whole genome shotgun (WGS) entry which is preliminary data.</text>
</comment>
<feature type="compositionally biased region" description="Basic and acidic residues" evidence="1">
    <location>
        <begin position="55"/>
        <end position="64"/>
    </location>
</feature>
<dbReference type="Proteomes" id="UP000034680">
    <property type="component" value="Unassembled WGS sequence"/>
</dbReference>
<accession>A0A0G2FF80</accession>